<dbReference type="SUPFAM" id="SSF52833">
    <property type="entry name" value="Thioredoxin-like"/>
    <property type="match status" value="1"/>
</dbReference>
<dbReference type="Pfam" id="PF14595">
    <property type="entry name" value="Thioredoxin_9"/>
    <property type="match status" value="1"/>
</dbReference>
<reference evidence="1 2" key="1">
    <citation type="submission" date="2022-04" db="EMBL/GenBank/DDBJ databases">
        <title>Halobacillus sp. isolated from saltern.</title>
        <authorList>
            <person name="Won M."/>
            <person name="Lee C.-M."/>
            <person name="Woen H.-Y."/>
            <person name="Kwon S.-W."/>
        </authorList>
    </citation>
    <scope>NUCLEOTIDE SEQUENCE [LARGE SCALE GENOMIC DNA]</scope>
    <source>
        <strain evidence="1 2">SSTM10-2</strain>
    </source>
</reference>
<dbReference type="Gene3D" id="3.40.30.10">
    <property type="entry name" value="Glutaredoxin"/>
    <property type="match status" value="1"/>
</dbReference>
<dbReference type="EMBL" id="CP095074">
    <property type="protein sequence ID" value="UOQ94212.1"/>
    <property type="molecule type" value="Genomic_DNA"/>
</dbReference>
<dbReference type="Proteomes" id="UP000831880">
    <property type="component" value="Chromosome"/>
</dbReference>
<evidence type="ECO:0000313" key="2">
    <source>
        <dbReference type="Proteomes" id="UP000831880"/>
    </source>
</evidence>
<keyword evidence="2" id="KW-1185">Reference proteome</keyword>
<gene>
    <name evidence="1" type="ORF">MUO14_04425</name>
</gene>
<sequence length="184" mass="21316">MNLNEWFNKGITAQEYVDSMEQHQEGFVRIYEHFTVPSEDEPFFTQLQNKNLRAIAITEDWCGDAMLNLPVFLRLAEAGGIATHFLHRDENLGLMDQYLTNGSARSIPKIIIIDDQGKEWLNWGPRAPELQEFIDNAMANLPPKDAADFQEKQQELFQFVTKAYRDNGDFHSFVYQDLKKTLAQ</sequence>
<evidence type="ECO:0000313" key="1">
    <source>
        <dbReference type="EMBL" id="UOQ94212.1"/>
    </source>
</evidence>
<dbReference type="InterPro" id="IPR036249">
    <property type="entry name" value="Thioredoxin-like_sf"/>
</dbReference>
<organism evidence="1 2">
    <name type="scientific">Halobacillus shinanisalinarum</name>
    <dbReference type="NCBI Taxonomy" id="2932258"/>
    <lineage>
        <taxon>Bacteria</taxon>
        <taxon>Bacillati</taxon>
        <taxon>Bacillota</taxon>
        <taxon>Bacilli</taxon>
        <taxon>Bacillales</taxon>
        <taxon>Bacillaceae</taxon>
        <taxon>Halobacillus</taxon>
    </lineage>
</organism>
<name>A0ABY4H190_9BACI</name>
<accession>A0ABY4H190</accession>
<protein>
    <submittedName>
        <fullName evidence="1">Thioredoxin family protein</fullName>
    </submittedName>
</protein>
<dbReference type="RefSeq" id="WP_244753860.1">
    <property type="nucleotide sequence ID" value="NZ_CP095074.1"/>
</dbReference>
<proteinExistence type="predicted"/>